<gene>
    <name evidence="1" type="ORF">RHMOL_Rhmol02G0082700</name>
</gene>
<keyword evidence="2" id="KW-1185">Reference proteome</keyword>
<dbReference type="Proteomes" id="UP001062846">
    <property type="component" value="Chromosome 2"/>
</dbReference>
<dbReference type="EMBL" id="CM046389">
    <property type="protein sequence ID" value="KAI8566951.1"/>
    <property type="molecule type" value="Genomic_DNA"/>
</dbReference>
<comment type="caution">
    <text evidence="1">The sequence shown here is derived from an EMBL/GenBank/DDBJ whole genome shotgun (WGS) entry which is preliminary data.</text>
</comment>
<protein>
    <submittedName>
        <fullName evidence="1">Uncharacterized protein</fullName>
    </submittedName>
</protein>
<name>A0ACC0PMX3_RHOML</name>
<organism evidence="1 2">
    <name type="scientific">Rhododendron molle</name>
    <name type="common">Chinese azalea</name>
    <name type="synonym">Azalea mollis</name>
    <dbReference type="NCBI Taxonomy" id="49168"/>
    <lineage>
        <taxon>Eukaryota</taxon>
        <taxon>Viridiplantae</taxon>
        <taxon>Streptophyta</taxon>
        <taxon>Embryophyta</taxon>
        <taxon>Tracheophyta</taxon>
        <taxon>Spermatophyta</taxon>
        <taxon>Magnoliopsida</taxon>
        <taxon>eudicotyledons</taxon>
        <taxon>Gunneridae</taxon>
        <taxon>Pentapetalae</taxon>
        <taxon>asterids</taxon>
        <taxon>Ericales</taxon>
        <taxon>Ericaceae</taxon>
        <taxon>Ericoideae</taxon>
        <taxon>Rhodoreae</taxon>
        <taxon>Rhododendron</taxon>
    </lineage>
</organism>
<sequence>MSEVVEILQNALALHERQEGQWESMTKAYTILWKGNSSNNGGGLPKQSFPEQIFESQKSVYPRFLLAEIRAATNDFNDSLLMREEFPFRLYKGCMVRGIRAVIIKRFESKVANLAGQRLEICIDTARGLVYLHTNVEQQFVHCNLNPSNVLLDDKCVAKVAAFELSVPISTRMATKGVETNNIDAMEFFDRLVYLDPEYQLTGSVTKKTDVYAFGVVLLEVLCAKTPISHNRNSYEVCLVHWFRLCIKRGNIDEVIDPYLIGKVAPECLRHYVNIALSCLVSPGIQRPSMNDVLRGLESSLQMQEAWGNSVQMGTDELHMADVPQSYNDVISVESEFTIGRQSYLISNLIRPPVH</sequence>
<accession>A0ACC0PMX3</accession>
<evidence type="ECO:0000313" key="2">
    <source>
        <dbReference type="Proteomes" id="UP001062846"/>
    </source>
</evidence>
<reference evidence="1" key="1">
    <citation type="submission" date="2022-02" db="EMBL/GenBank/DDBJ databases">
        <title>Plant Genome Project.</title>
        <authorList>
            <person name="Zhang R.-G."/>
        </authorList>
    </citation>
    <scope>NUCLEOTIDE SEQUENCE</scope>
    <source>
        <strain evidence="1">AT1</strain>
    </source>
</reference>
<evidence type="ECO:0000313" key="1">
    <source>
        <dbReference type="EMBL" id="KAI8566951.1"/>
    </source>
</evidence>
<proteinExistence type="predicted"/>